<reference evidence="3" key="1">
    <citation type="submission" date="2011-03" db="EMBL/GenBank/DDBJ databases">
        <title>Draft genome sequence of Brevundimonas diminuta.</title>
        <authorList>
            <person name="Brown P.J.B."/>
            <person name="Buechlein A."/>
            <person name="Hemmerich C."/>
            <person name="Brun Y.V."/>
        </authorList>
    </citation>
    <scope>NUCLEOTIDE SEQUENCE [LARGE SCALE GENOMIC DNA]</scope>
    <source>
        <strain evidence="3">C19</strain>
    </source>
</reference>
<dbReference type="EMBL" id="GL883077">
    <property type="protein sequence ID" value="EGF92495.1"/>
    <property type="molecule type" value="Genomic_DNA"/>
</dbReference>
<sequence>MDDIALNRPVKKRSRIGLFAPLVIVLVLAASWTGYWFYVAHDVEKRISVHQALLVAQGYQATVDRQRVSGYPFRMYVDFDNITIIGPTGKGFAAKQLKAEANAYALDKWVLAAPQGLTLYRGRVNGVDFGKAEVTGRSLRASVSGLLKPVYHVAIEGVGLTMTPSDPTRPFAFTTADKFDAYLRPTPDVADSADFLVRVSGARGQPKSLIGDFSPEKPMNLHVEGTLNHYSAFNSGVRAWAAAGGTASAVKSQVTAGDLNLMLTSDGLTSNQAGHLTGKAHIEMKGTFNPIDVLGALRLISPENMTLAKPLLNLTLATQGTQKFDLDFRDGGAFIGPLKISDAPVLP</sequence>
<dbReference type="AlphaFoldDB" id="F4QGP3"/>
<gene>
    <name evidence="2" type="ORF">ABI_09320</name>
</gene>
<keyword evidence="1" id="KW-0812">Transmembrane</keyword>
<dbReference type="Pfam" id="PF09898">
    <property type="entry name" value="DUF2125"/>
    <property type="match status" value="1"/>
</dbReference>
<keyword evidence="1" id="KW-0472">Membrane</keyword>
<evidence type="ECO:0008006" key="4">
    <source>
        <dbReference type="Google" id="ProtNLM"/>
    </source>
</evidence>
<feature type="transmembrane region" description="Helical" evidence="1">
    <location>
        <begin position="16"/>
        <end position="38"/>
    </location>
</feature>
<protein>
    <recommendedName>
        <fullName evidence="4">DUF2125 domain-containing protein</fullName>
    </recommendedName>
</protein>
<keyword evidence="3" id="KW-1185">Reference proteome</keyword>
<dbReference type="HOGENOM" id="CLU_064708_0_0_5"/>
<evidence type="ECO:0000313" key="2">
    <source>
        <dbReference type="EMBL" id="EGF92495.1"/>
    </source>
</evidence>
<dbReference type="OrthoDB" id="7169664at2"/>
<evidence type="ECO:0000313" key="3">
    <source>
        <dbReference type="Proteomes" id="UP000006512"/>
    </source>
</evidence>
<dbReference type="RefSeq" id="WP_006271672.1">
    <property type="nucleotide sequence ID" value="NZ_GL883077.1"/>
</dbReference>
<accession>F4QGP3</accession>
<dbReference type="eggNOG" id="COG4093">
    <property type="taxonomic scope" value="Bacteria"/>
</dbReference>
<organism evidence="2 3">
    <name type="scientific">Asticcacaulis biprosthecium C19</name>
    <dbReference type="NCBI Taxonomy" id="715226"/>
    <lineage>
        <taxon>Bacteria</taxon>
        <taxon>Pseudomonadati</taxon>
        <taxon>Pseudomonadota</taxon>
        <taxon>Alphaproteobacteria</taxon>
        <taxon>Caulobacterales</taxon>
        <taxon>Caulobacteraceae</taxon>
        <taxon>Asticcacaulis</taxon>
    </lineage>
</organism>
<dbReference type="Proteomes" id="UP000006512">
    <property type="component" value="Unassembled WGS sequence"/>
</dbReference>
<dbReference type="InterPro" id="IPR018666">
    <property type="entry name" value="DUF2125"/>
</dbReference>
<dbReference type="STRING" id="715226.ABI_09320"/>
<evidence type="ECO:0000256" key="1">
    <source>
        <dbReference type="SAM" id="Phobius"/>
    </source>
</evidence>
<name>F4QGP3_9CAUL</name>
<keyword evidence="1" id="KW-1133">Transmembrane helix</keyword>
<proteinExistence type="predicted"/>